<keyword evidence="3" id="KW-1185">Reference proteome</keyword>
<evidence type="ECO:0000313" key="2">
    <source>
        <dbReference type="EMBL" id="TGL38677.1"/>
    </source>
</evidence>
<dbReference type="EMBL" id="RQGC01000013">
    <property type="protein sequence ID" value="TGL38677.1"/>
    <property type="molecule type" value="Genomic_DNA"/>
</dbReference>
<dbReference type="AlphaFoldDB" id="A0A5F1ZPP4"/>
<sequence>MRTSFLLFLIPLSFILDCRKGPSLSRDEVKELSQSYIRELCKKNLECSAEYIEALPSKEQDSAKSGFSSLDQCMIDQKDQTILPDDYEKVTDDQIAKVKRCMDDLLKTPCTEMEQSGGIPSCRELFPDEG</sequence>
<dbReference type="EMBL" id="RQER01000001">
    <property type="protein sequence ID" value="TGK05544.1"/>
    <property type="molecule type" value="Genomic_DNA"/>
</dbReference>
<proteinExistence type="predicted"/>
<comment type="caution">
    <text evidence="1">The sequence shown here is derived from an EMBL/GenBank/DDBJ whole genome shotgun (WGS) entry which is preliminary data.</text>
</comment>
<protein>
    <submittedName>
        <fullName evidence="1">Uncharacterized protein</fullName>
    </submittedName>
</protein>
<dbReference type="OrthoDB" id="338372at2"/>
<reference evidence="3 4" key="2">
    <citation type="journal article" date="2019" name="PLoS Negl. Trop. Dis.">
        <title>Revisiting the worldwide diversity of Leptospira species in the environment.</title>
        <authorList>
            <person name="Vincent A.T."/>
            <person name="Schiettekatte O."/>
            <person name="Bourhy P."/>
            <person name="Veyrier F.J."/>
            <person name="Picardeau M."/>
        </authorList>
    </citation>
    <scope>NUCLEOTIDE SEQUENCE [LARGE SCALE GENOMIC DNA]</scope>
    <source>
        <strain evidence="3">201702690</strain>
        <strain evidence="1 4">SSW18</strain>
    </source>
</reference>
<evidence type="ECO:0000313" key="4">
    <source>
        <dbReference type="Proteomes" id="UP000297946"/>
    </source>
</evidence>
<name>A0A5F1ZPP4_9LEPT</name>
<evidence type="ECO:0000313" key="1">
    <source>
        <dbReference type="EMBL" id="TGK05544.1"/>
    </source>
</evidence>
<evidence type="ECO:0000313" key="3">
    <source>
        <dbReference type="Proteomes" id="UP000297273"/>
    </source>
</evidence>
<dbReference type="NCBIfam" id="NF047485">
    <property type="entry name" value="LA_2478_plus"/>
    <property type="match status" value="1"/>
</dbReference>
<reference evidence="2" key="1">
    <citation type="submission" date="2018-10" db="EMBL/GenBank/DDBJ databases">
        <authorList>
            <person name="Vincent A.T."/>
            <person name="Schiettekatte O."/>
            <person name="Bourhy P."/>
            <person name="Veyrier F.J."/>
            <person name="Picardeau M."/>
        </authorList>
    </citation>
    <scope>NUCLEOTIDE SEQUENCE</scope>
    <source>
        <strain evidence="2">201702690</strain>
    </source>
</reference>
<accession>A0A5F1ZPP4</accession>
<dbReference type="Proteomes" id="UP000297946">
    <property type="component" value="Unassembled WGS sequence"/>
</dbReference>
<gene>
    <name evidence="1" type="ORF">EHO57_02405</name>
    <name evidence="2" type="ORF">EHQ53_18165</name>
</gene>
<dbReference type="RefSeq" id="WP_135647166.1">
    <property type="nucleotide sequence ID" value="NZ_RQER01000001.1"/>
</dbReference>
<organism evidence="1 4">
    <name type="scientific">Leptospira langatensis</name>
    <dbReference type="NCBI Taxonomy" id="2484983"/>
    <lineage>
        <taxon>Bacteria</taxon>
        <taxon>Pseudomonadati</taxon>
        <taxon>Spirochaetota</taxon>
        <taxon>Spirochaetia</taxon>
        <taxon>Leptospirales</taxon>
        <taxon>Leptospiraceae</taxon>
        <taxon>Leptospira</taxon>
    </lineage>
</organism>
<dbReference type="Proteomes" id="UP000297273">
    <property type="component" value="Unassembled WGS sequence"/>
</dbReference>